<dbReference type="PRINTS" id="PR00420">
    <property type="entry name" value="RNGMNOXGNASE"/>
</dbReference>
<evidence type="ECO:0000256" key="6">
    <source>
        <dbReference type="ARBA" id="ARBA00023033"/>
    </source>
</evidence>
<keyword evidence="6 9" id="KW-0503">Monooxygenase</keyword>
<feature type="transmembrane region" description="Helical" evidence="7">
    <location>
        <begin position="561"/>
        <end position="588"/>
    </location>
</feature>
<evidence type="ECO:0000256" key="3">
    <source>
        <dbReference type="ARBA" id="ARBA00022630"/>
    </source>
</evidence>
<evidence type="ECO:0000256" key="1">
    <source>
        <dbReference type="ARBA" id="ARBA00001974"/>
    </source>
</evidence>
<dbReference type="GO" id="GO:0071949">
    <property type="term" value="F:FAD binding"/>
    <property type="evidence" value="ECO:0007669"/>
    <property type="project" value="InterPro"/>
</dbReference>
<accession>A0AA37H141</accession>
<name>A0AA37H141_9PEZI</name>
<gene>
    <name evidence="9" type="ORF">ColLi_13442</name>
</gene>
<feature type="transmembrane region" description="Helical" evidence="7">
    <location>
        <begin position="696"/>
        <end position="716"/>
    </location>
</feature>
<keyword evidence="4" id="KW-0274">FAD</keyword>
<organism evidence="9 10">
    <name type="scientific">Colletotrichum liriopes</name>
    <dbReference type="NCBI Taxonomy" id="708192"/>
    <lineage>
        <taxon>Eukaryota</taxon>
        <taxon>Fungi</taxon>
        <taxon>Dikarya</taxon>
        <taxon>Ascomycota</taxon>
        <taxon>Pezizomycotina</taxon>
        <taxon>Sordariomycetes</taxon>
        <taxon>Hypocreomycetidae</taxon>
        <taxon>Glomerellales</taxon>
        <taxon>Glomerellaceae</taxon>
        <taxon>Colletotrichum</taxon>
        <taxon>Colletotrichum spaethianum species complex</taxon>
    </lineage>
</organism>
<dbReference type="Gene3D" id="3.50.50.60">
    <property type="entry name" value="FAD/NAD(P)-binding domain"/>
    <property type="match status" value="1"/>
</dbReference>
<dbReference type="InterPro" id="IPR050562">
    <property type="entry name" value="FAD_mOase_fung"/>
</dbReference>
<comment type="similarity">
    <text evidence="2">Belongs to the paxM FAD-dependent monooxygenase family.</text>
</comment>
<proteinExistence type="inferred from homology"/>
<evidence type="ECO:0000313" key="9">
    <source>
        <dbReference type="EMBL" id="GJC90604.1"/>
    </source>
</evidence>
<protein>
    <submittedName>
        <fullName evidence="9">FAD-dependent monooxygenase andE</fullName>
    </submittedName>
</protein>
<reference evidence="9 10" key="1">
    <citation type="submission" date="2021-07" db="EMBL/GenBank/DDBJ databases">
        <title>Genome data of Colletotrichum spaethianum.</title>
        <authorList>
            <person name="Utami Y.D."/>
            <person name="Hiruma K."/>
        </authorList>
    </citation>
    <scope>NUCLEOTIDE SEQUENCE [LARGE SCALE GENOMIC DNA]</scope>
    <source>
        <strain evidence="9 10">MAFF 242679</strain>
    </source>
</reference>
<evidence type="ECO:0000256" key="5">
    <source>
        <dbReference type="ARBA" id="ARBA00023002"/>
    </source>
</evidence>
<feature type="transmembrane region" description="Helical" evidence="7">
    <location>
        <begin position="766"/>
        <end position="785"/>
    </location>
</feature>
<keyword evidence="7" id="KW-0812">Transmembrane</keyword>
<sequence>MGFKVIIVGGSVAGLSLANMLEKLDIDYTLLEAYPEIAPQVGASIGLLPNGFRILDQFGCFEPIREIAGDYHLKSTFRGSDGKAVGEPSSAAVYHLKHRTGYPSIFIDRQMLLQVLYDNLKQKGKVLPEKRVSKIELIDGGVLVHTKDGSVFEGDIVVGADGIHSTVREEMWRIGHQESPGYFPEDEHSNMQQERYTHLLEFVTHTHSAGVPVSTRCIFGISKRPSNLAAGTQQMCHNDGWSYLIVGAPGNRTYWFLFEGVGDTKYGKDIPRYSKEDLETLAMAHLQDKIFDDVTFGDLYKNRIMATLVPLEEYVFEKWHYKRIVCIGDASHKIDPISGQGGNGAIEAAAILTNALTDMLEKNPKSQSAEVVENALAQVHANRHARAKKLVAEGHQLQQILTGRSPISKPVIKYLIPVLKENGFLNTAVPICKASHHVHKLPIPKRSRIVPFDDELPARPLNNKTASNVATLLAFSSLAVLLSKSGGLTHLSALLNGFQSQAKLISTGASGFSLAQGFSGLPTIVSASNLIQDVQFRTNLFSALAIWLAEGHRVGNRLSGLLWPTLSGAAFAAFGANAIMPLFGLGLVLRGSNTLDGRHVPVNSAKSILPSLIAGYAIPTILAILPVPDPQLRQAVNLVASTAPIYCTVLMNGISSVIQKVRNTIQPPKEKGEANPDEEEDFVAMYQKKDVVPLKFTYAFAAGICATVHVVSTIYAKSGSGGASLTTGGNALFGLASIVQTLYLAWNMRYEGFVTTKQATLGGLGSVASSLLVGPGAALSGFFYWREHVMSSLGK</sequence>
<dbReference type="EMBL" id="BPPX01000057">
    <property type="protein sequence ID" value="GJC90604.1"/>
    <property type="molecule type" value="Genomic_DNA"/>
</dbReference>
<evidence type="ECO:0000256" key="7">
    <source>
        <dbReference type="SAM" id="Phobius"/>
    </source>
</evidence>
<evidence type="ECO:0000256" key="2">
    <source>
        <dbReference type="ARBA" id="ARBA00007992"/>
    </source>
</evidence>
<dbReference type="GO" id="GO:0004497">
    <property type="term" value="F:monooxygenase activity"/>
    <property type="evidence" value="ECO:0007669"/>
    <property type="project" value="UniProtKB-KW"/>
</dbReference>
<dbReference type="SUPFAM" id="SSF51905">
    <property type="entry name" value="FAD/NAD(P)-binding domain"/>
    <property type="match status" value="1"/>
</dbReference>
<evidence type="ECO:0000313" key="10">
    <source>
        <dbReference type="Proteomes" id="UP001055172"/>
    </source>
</evidence>
<keyword evidence="7" id="KW-1133">Transmembrane helix</keyword>
<dbReference type="PANTHER" id="PTHR47356">
    <property type="entry name" value="FAD-DEPENDENT MONOOXYGENASE ASQG-RELATED"/>
    <property type="match status" value="1"/>
</dbReference>
<dbReference type="InterPro" id="IPR002938">
    <property type="entry name" value="FAD-bd"/>
</dbReference>
<feature type="transmembrane region" description="Helical" evidence="7">
    <location>
        <begin position="635"/>
        <end position="658"/>
    </location>
</feature>
<feature type="transmembrane region" description="Helical" evidence="7">
    <location>
        <begin position="608"/>
        <end position="628"/>
    </location>
</feature>
<dbReference type="PANTHER" id="PTHR47356:SF2">
    <property type="entry name" value="FAD-BINDING DOMAIN-CONTAINING PROTEIN-RELATED"/>
    <property type="match status" value="1"/>
</dbReference>
<keyword evidence="10" id="KW-1185">Reference proteome</keyword>
<comment type="caution">
    <text evidence="9">The sequence shown here is derived from an EMBL/GenBank/DDBJ whole genome shotgun (WGS) entry which is preliminary data.</text>
</comment>
<evidence type="ECO:0000256" key="4">
    <source>
        <dbReference type="ARBA" id="ARBA00022827"/>
    </source>
</evidence>
<dbReference type="AlphaFoldDB" id="A0AA37H141"/>
<dbReference type="Pfam" id="PF01494">
    <property type="entry name" value="FAD_binding_3"/>
    <property type="match status" value="1"/>
</dbReference>
<feature type="transmembrane region" description="Helical" evidence="7">
    <location>
        <begin position="728"/>
        <end position="746"/>
    </location>
</feature>
<keyword evidence="7" id="KW-0472">Membrane</keyword>
<dbReference type="Proteomes" id="UP001055172">
    <property type="component" value="Unassembled WGS sequence"/>
</dbReference>
<dbReference type="InterPro" id="IPR036188">
    <property type="entry name" value="FAD/NAD-bd_sf"/>
</dbReference>
<feature type="domain" description="FAD-binding" evidence="8">
    <location>
        <begin position="4"/>
        <end position="391"/>
    </location>
</feature>
<evidence type="ECO:0000259" key="8">
    <source>
        <dbReference type="Pfam" id="PF01494"/>
    </source>
</evidence>
<keyword evidence="5" id="KW-0560">Oxidoreductase</keyword>
<comment type="cofactor">
    <cofactor evidence="1">
        <name>FAD</name>
        <dbReference type="ChEBI" id="CHEBI:57692"/>
    </cofactor>
</comment>
<keyword evidence="3" id="KW-0285">Flavoprotein</keyword>